<protein>
    <submittedName>
        <fullName evidence="2">Alpha-L-glutamate ligase-like protein</fullName>
    </submittedName>
</protein>
<evidence type="ECO:0000313" key="3">
    <source>
        <dbReference type="Proteomes" id="UP000524246"/>
    </source>
</evidence>
<evidence type="ECO:0000259" key="1">
    <source>
        <dbReference type="Pfam" id="PF14397"/>
    </source>
</evidence>
<dbReference type="SUPFAM" id="SSF56059">
    <property type="entry name" value="Glutathione synthetase ATP-binding domain-like"/>
    <property type="match status" value="1"/>
</dbReference>
<organism evidence="2 3">
    <name type="scientific">SAR324 cluster bacterium</name>
    <dbReference type="NCBI Taxonomy" id="2024889"/>
    <lineage>
        <taxon>Bacteria</taxon>
        <taxon>Deltaproteobacteria</taxon>
        <taxon>SAR324 cluster</taxon>
    </lineage>
</organism>
<feature type="domain" description="Alpha-L-glutamate ligase-related protein ATP-grasp" evidence="1">
    <location>
        <begin position="2"/>
        <end position="118"/>
    </location>
</feature>
<feature type="non-terminal residue" evidence="2">
    <location>
        <position position="1"/>
    </location>
</feature>
<dbReference type="Gene3D" id="3.30.470.20">
    <property type="entry name" value="ATP-grasp fold, B domain"/>
    <property type="match status" value="1"/>
</dbReference>
<dbReference type="Pfam" id="PF14397">
    <property type="entry name" value="ATPgrasp_ST"/>
    <property type="match status" value="1"/>
</dbReference>
<dbReference type="EMBL" id="JAAZON010000022">
    <property type="protein sequence ID" value="NMC61651.1"/>
    <property type="molecule type" value="Genomic_DNA"/>
</dbReference>
<proteinExistence type="predicted"/>
<dbReference type="InterPro" id="IPR039523">
    <property type="entry name" value="RimK-rel_E_lig_ATP-grasp"/>
</dbReference>
<evidence type="ECO:0000313" key="2">
    <source>
        <dbReference type="EMBL" id="NMC61651.1"/>
    </source>
</evidence>
<reference evidence="2 3" key="1">
    <citation type="journal article" date="2020" name="Biotechnol. Biofuels">
        <title>New insights from the biogas microbiome by comprehensive genome-resolved metagenomics of nearly 1600 species originating from multiple anaerobic digesters.</title>
        <authorList>
            <person name="Campanaro S."/>
            <person name="Treu L."/>
            <person name="Rodriguez-R L.M."/>
            <person name="Kovalovszki A."/>
            <person name="Ziels R.M."/>
            <person name="Maus I."/>
            <person name="Zhu X."/>
            <person name="Kougias P.G."/>
            <person name="Basile A."/>
            <person name="Luo G."/>
            <person name="Schluter A."/>
            <person name="Konstantinidis K.T."/>
            <person name="Angelidaki I."/>
        </authorList>
    </citation>
    <scope>NUCLEOTIDE SEQUENCE [LARGE SCALE GENOMIC DNA]</scope>
    <source>
        <strain evidence="2">AS27yjCOA_65</strain>
    </source>
</reference>
<accession>A0A7X9FP49</accession>
<name>A0A7X9FP49_9DELT</name>
<dbReference type="Proteomes" id="UP000524246">
    <property type="component" value="Unassembled WGS sequence"/>
</dbReference>
<dbReference type="GO" id="GO:0016874">
    <property type="term" value="F:ligase activity"/>
    <property type="evidence" value="ECO:0007669"/>
    <property type="project" value="UniProtKB-KW"/>
</dbReference>
<sequence>GMLRLPTSLSNGRANLHQGAVGVGVEMESGKTLEGVWKNSPLTIHPDTNATLSGRIIPHWNLLLKYASKCCELSQLGYVGTDFVLDANMGPLLLEINTRPGLNIQLANKDGLLNRVKQKRAF</sequence>
<gene>
    <name evidence="2" type="ORF">GYA55_00635</name>
</gene>
<dbReference type="AlphaFoldDB" id="A0A7X9FP49"/>
<keyword evidence="2" id="KW-0436">Ligase</keyword>
<comment type="caution">
    <text evidence="2">The sequence shown here is derived from an EMBL/GenBank/DDBJ whole genome shotgun (WGS) entry which is preliminary data.</text>
</comment>